<dbReference type="PANTHER" id="PTHR11360">
    <property type="entry name" value="MONOCARBOXYLATE TRANSPORTER"/>
    <property type="match status" value="1"/>
</dbReference>
<gene>
    <name evidence="3" type="ORF">METZ01_LOCUS513980</name>
</gene>
<protein>
    <recommendedName>
        <fullName evidence="2">Major facilitator superfamily (MFS) profile domain-containing protein</fullName>
    </recommendedName>
</protein>
<dbReference type="PANTHER" id="PTHR11360:SF290">
    <property type="entry name" value="MONOCARBOXYLATE MFS PERMEASE"/>
    <property type="match status" value="1"/>
</dbReference>
<keyword evidence="1" id="KW-0472">Membrane</keyword>
<reference evidence="3" key="1">
    <citation type="submission" date="2018-05" db="EMBL/GenBank/DDBJ databases">
        <authorList>
            <person name="Lanie J.A."/>
            <person name="Ng W.-L."/>
            <person name="Kazmierczak K.M."/>
            <person name="Andrzejewski T.M."/>
            <person name="Davidsen T.M."/>
            <person name="Wayne K.J."/>
            <person name="Tettelin H."/>
            <person name="Glass J.I."/>
            <person name="Rusch D."/>
            <person name="Podicherti R."/>
            <person name="Tsui H.-C.T."/>
            <person name="Winkler M.E."/>
        </authorList>
    </citation>
    <scope>NUCLEOTIDE SEQUENCE</scope>
</reference>
<evidence type="ECO:0000256" key="1">
    <source>
        <dbReference type="SAM" id="Phobius"/>
    </source>
</evidence>
<name>A0A383EW50_9ZZZZ</name>
<evidence type="ECO:0000313" key="3">
    <source>
        <dbReference type="EMBL" id="SVE61126.1"/>
    </source>
</evidence>
<dbReference type="InterPro" id="IPR020846">
    <property type="entry name" value="MFS_dom"/>
</dbReference>
<feature type="transmembrane region" description="Helical" evidence="1">
    <location>
        <begin position="169"/>
        <end position="195"/>
    </location>
</feature>
<keyword evidence="1" id="KW-1133">Transmembrane helix</keyword>
<dbReference type="InterPro" id="IPR011701">
    <property type="entry name" value="MFS"/>
</dbReference>
<dbReference type="EMBL" id="UINC01229423">
    <property type="protein sequence ID" value="SVE61126.1"/>
    <property type="molecule type" value="Genomic_DNA"/>
</dbReference>
<feature type="transmembrane region" description="Helical" evidence="1">
    <location>
        <begin position="80"/>
        <end position="102"/>
    </location>
</feature>
<dbReference type="PROSITE" id="PS50850">
    <property type="entry name" value="MFS"/>
    <property type="match status" value="1"/>
</dbReference>
<feature type="non-terminal residue" evidence="3">
    <location>
        <position position="1"/>
    </location>
</feature>
<dbReference type="InterPro" id="IPR050327">
    <property type="entry name" value="Proton-linked_MCT"/>
</dbReference>
<accession>A0A383EW50</accession>
<dbReference type="SUPFAM" id="SSF103473">
    <property type="entry name" value="MFS general substrate transporter"/>
    <property type="match status" value="1"/>
</dbReference>
<dbReference type="Gene3D" id="1.20.1250.20">
    <property type="entry name" value="MFS general substrate transporter like domains"/>
    <property type="match status" value="1"/>
</dbReference>
<feature type="transmembrane region" description="Helical" evidence="1">
    <location>
        <begin position="6"/>
        <end position="27"/>
    </location>
</feature>
<organism evidence="3">
    <name type="scientific">marine metagenome</name>
    <dbReference type="NCBI Taxonomy" id="408172"/>
    <lineage>
        <taxon>unclassified sequences</taxon>
        <taxon>metagenomes</taxon>
        <taxon>ecological metagenomes</taxon>
    </lineage>
</organism>
<sequence length="229" mass="24862">WRGWRGAWVSLAILTWLIVVPLSLIIVRRQPEDIGLLPDGVQEQEEPPGLRALLTDARTLSMASREIGWTVTMALRTPTAWLLLIGFILSNMAGGAFMVHQVAAISDKGFSIELASGVMTVLFFFSFIIKPIAGVLAERIPARHVAVFFMALAGTSLLVLAAADSVPLLMLFAVLYGCGVGATTVLQALIWANYYGRQFQGSIRGTLSPLFAISQAFSPVFAGWMYDTT</sequence>
<dbReference type="AlphaFoldDB" id="A0A383EW50"/>
<feature type="non-terminal residue" evidence="3">
    <location>
        <position position="229"/>
    </location>
</feature>
<feature type="transmembrane region" description="Helical" evidence="1">
    <location>
        <begin position="114"/>
        <end position="133"/>
    </location>
</feature>
<dbReference type="Pfam" id="PF07690">
    <property type="entry name" value="MFS_1"/>
    <property type="match status" value="1"/>
</dbReference>
<dbReference type="GO" id="GO:0022857">
    <property type="term" value="F:transmembrane transporter activity"/>
    <property type="evidence" value="ECO:0007669"/>
    <property type="project" value="InterPro"/>
</dbReference>
<feature type="domain" description="Major facilitator superfamily (MFS) profile" evidence="2">
    <location>
        <begin position="79"/>
        <end position="229"/>
    </location>
</feature>
<proteinExistence type="predicted"/>
<feature type="transmembrane region" description="Helical" evidence="1">
    <location>
        <begin position="145"/>
        <end position="163"/>
    </location>
</feature>
<dbReference type="InterPro" id="IPR036259">
    <property type="entry name" value="MFS_trans_sf"/>
</dbReference>
<keyword evidence="1" id="KW-0812">Transmembrane</keyword>
<evidence type="ECO:0000259" key="2">
    <source>
        <dbReference type="PROSITE" id="PS50850"/>
    </source>
</evidence>
<feature type="transmembrane region" description="Helical" evidence="1">
    <location>
        <begin position="207"/>
        <end position="226"/>
    </location>
</feature>